<gene>
    <name evidence="2" type="ORF">C0J50_15185</name>
</gene>
<comment type="caution">
    <text evidence="2">The sequence shown here is derived from an EMBL/GenBank/DDBJ whole genome shotgun (WGS) entry which is preliminary data.</text>
</comment>
<protein>
    <submittedName>
        <fullName evidence="2">Uncharacterized protein</fullName>
    </submittedName>
</protein>
<reference evidence="2" key="1">
    <citation type="submission" date="2018-07" db="EMBL/GenBank/DDBJ databases">
        <title>Comparative genomics of catfishes provides insights into carnivory and benthic adaptation.</title>
        <authorList>
            <person name="Zhang Y."/>
            <person name="Wang D."/>
            <person name="Peng Z."/>
            <person name="Zheng S."/>
            <person name="Shao F."/>
            <person name="Tao W."/>
        </authorList>
    </citation>
    <scope>NUCLEOTIDE SEQUENCE</scope>
    <source>
        <strain evidence="2">Chongqing</strain>
    </source>
</reference>
<dbReference type="Proteomes" id="UP001205998">
    <property type="component" value="Unassembled WGS sequence"/>
</dbReference>
<accession>A0AAD5AZM3</accession>
<feature type="compositionally biased region" description="Polar residues" evidence="1">
    <location>
        <begin position="75"/>
        <end position="91"/>
    </location>
</feature>
<feature type="region of interest" description="Disordered" evidence="1">
    <location>
        <begin position="62"/>
        <end position="97"/>
    </location>
</feature>
<evidence type="ECO:0000313" key="3">
    <source>
        <dbReference type="Proteomes" id="UP001205998"/>
    </source>
</evidence>
<name>A0AAD5AZM3_SILAS</name>
<dbReference type="AlphaFoldDB" id="A0AAD5AZM3"/>
<organism evidence="2 3">
    <name type="scientific">Silurus asotus</name>
    <name type="common">Amur catfish</name>
    <name type="synonym">Parasilurus asotus</name>
    <dbReference type="NCBI Taxonomy" id="30991"/>
    <lineage>
        <taxon>Eukaryota</taxon>
        <taxon>Metazoa</taxon>
        <taxon>Chordata</taxon>
        <taxon>Craniata</taxon>
        <taxon>Vertebrata</taxon>
        <taxon>Euteleostomi</taxon>
        <taxon>Actinopterygii</taxon>
        <taxon>Neopterygii</taxon>
        <taxon>Teleostei</taxon>
        <taxon>Ostariophysi</taxon>
        <taxon>Siluriformes</taxon>
        <taxon>Siluridae</taxon>
        <taxon>Silurus</taxon>
    </lineage>
</organism>
<evidence type="ECO:0000256" key="1">
    <source>
        <dbReference type="SAM" id="MobiDB-lite"/>
    </source>
</evidence>
<proteinExistence type="predicted"/>
<keyword evidence="3" id="KW-1185">Reference proteome</keyword>
<evidence type="ECO:0000313" key="2">
    <source>
        <dbReference type="EMBL" id="KAI5625326.1"/>
    </source>
</evidence>
<dbReference type="EMBL" id="MU551562">
    <property type="protein sequence ID" value="KAI5625326.1"/>
    <property type="molecule type" value="Genomic_DNA"/>
</dbReference>
<sequence>MCLTVKGEGVTRLTGTPECVEAPPRIPPRASPMGILRRQFRQFQLSSLAAELTQFLEQLSRPSVPENPFLPPRIVQSTSTRDMGTQTSPDLNSRREGSCLPDMTTVFSLSFTLVSH</sequence>